<sequence>MPIEALADLDVLLQRRATDPLIRERISEDAFVERALTELEHRPYGCLLDSAGPVGARARTSLQAEAPLALFYQDTNHVTLHAFGTAARDRPLTVPLSEFAAWVEDFHGRGYGDAGPALFPLLTYEAFNPYVNPSLPHPTWGLPEAVWLLAGHTAVYDREAGLLTRRHTPETAEPPAPPATEPTAAPLGWRESEIEYGEKIRQVQHHIFEGNFYQANLSQRFLGETPQPPTATYRLLRDLNPSPFMGLFRIGETWVVSGSPERLVDKRGAYLSARPIAGTKPRFAHDAQADAASRHDLCTSEKERAEHLMLVDLLRNDLGRVSAPGTVRVEEFSVVETYSHVHHLVSQIVGELADGADLFDLIAAVFPGGTITGAPKIACMQTLVALEREARGPYTGSFGYIDSNGHMDLNILIRTMIQHGRRVCFHGGGGIVADSCHDAEYLETRQKCAALMEALNIRA</sequence>
<dbReference type="AlphaFoldDB" id="A0A8A4U1W7"/>
<protein>
    <submittedName>
        <fullName evidence="2">Anthranilate synthase component I family protein</fullName>
    </submittedName>
</protein>
<gene>
    <name evidence="2" type="ORF">J3U87_09635</name>
</gene>
<dbReference type="SUPFAM" id="SSF56322">
    <property type="entry name" value="ADC synthase"/>
    <property type="match status" value="1"/>
</dbReference>
<evidence type="ECO:0000313" key="2">
    <source>
        <dbReference type="EMBL" id="QTD52725.1"/>
    </source>
</evidence>
<accession>A0A8A4U1W7</accession>
<dbReference type="PRINTS" id="PR00095">
    <property type="entry name" value="ANTSNTHASEI"/>
</dbReference>
<dbReference type="GO" id="GO:0000162">
    <property type="term" value="P:L-tryptophan biosynthetic process"/>
    <property type="evidence" value="ECO:0007669"/>
    <property type="project" value="TreeGrafter"/>
</dbReference>
<dbReference type="EMBL" id="CP071793">
    <property type="protein sequence ID" value="QTD52725.1"/>
    <property type="molecule type" value="Genomic_DNA"/>
</dbReference>
<reference evidence="2" key="1">
    <citation type="submission" date="2021-03" db="EMBL/GenBank/DDBJ databases">
        <title>Acanthopleuribacteraceae sp. M133.</title>
        <authorList>
            <person name="Wang G."/>
        </authorList>
    </citation>
    <scope>NUCLEOTIDE SEQUENCE</scope>
    <source>
        <strain evidence="2">M133</strain>
    </source>
</reference>
<proteinExistence type="predicted"/>
<dbReference type="RefSeq" id="WP_237382827.1">
    <property type="nucleotide sequence ID" value="NZ_CP071793.1"/>
</dbReference>
<dbReference type="PANTHER" id="PTHR11236">
    <property type="entry name" value="AMINOBENZOATE/ANTHRANILATE SYNTHASE"/>
    <property type="match status" value="1"/>
</dbReference>
<evidence type="ECO:0000259" key="1">
    <source>
        <dbReference type="Pfam" id="PF00425"/>
    </source>
</evidence>
<dbReference type="InterPro" id="IPR019999">
    <property type="entry name" value="Anth_synth_I-like"/>
</dbReference>
<dbReference type="KEGG" id="scor:J3U87_09635"/>
<evidence type="ECO:0000313" key="3">
    <source>
        <dbReference type="Proteomes" id="UP000663929"/>
    </source>
</evidence>
<name>A0A8A4U1W7_SULCO</name>
<dbReference type="InterPro" id="IPR015890">
    <property type="entry name" value="Chorismate_C"/>
</dbReference>
<dbReference type="PANTHER" id="PTHR11236:SF9">
    <property type="entry name" value="ANTHRANILATE SYNTHASE COMPONENT 1"/>
    <property type="match status" value="1"/>
</dbReference>
<dbReference type="Pfam" id="PF00425">
    <property type="entry name" value="Chorismate_bind"/>
    <property type="match status" value="1"/>
</dbReference>
<dbReference type="Gene3D" id="3.60.120.10">
    <property type="entry name" value="Anthranilate synthase"/>
    <property type="match status" value="1"/>
</dbReference>
<organism evidence="2 3">
    <name type="scientific">Sulfidibacter corallicola</name>
    <dbReference type="NCBI Taxonomy" id="2818388"/>
    <lineage>
        <taxon>Bacteria</taxon>
        <taxon>Pseudomonadati</taxon>
        <taxon>Acidobacteriota</taxon>
        <taxon>Holophagae</taxon>
        <taxon>Acanthopleuribacterales</taxon>
        <taxon>Acanthopleuribacteraceae</taxon>
        <taxon>Sulfidibacter</taxon>
    </lineage>
</organism>
<dbReference type="Proteomes" id="UP000663929">
    <property type="component" value="Chromosome"/>
</dbReference>
<keyword evidence="3" id="KW-1185">Reference proteome</keyword>
<feature type="domain" description="Chorismate-utilising enzyme C-terminal" evidence="1">
    <location>
        <begin position="194"/>
        <end position="447"/>
    </location>
</feature>
<dbReference type="InterPro" id="IPR005801">
    <property type="entry name" value="ADC_synthase"/>
</dbReference>